<dbReference type="InterPro" id="IPR039538">
    <property type="entry name" value="BetI_C"/>
</dbReference>
<feature type="domain" description="HTH tetR-type" evidence="6">
    <location>
        <begin position="9"/>
        <end position="69"/>
    </location>
</feature>
<dbReference type="GO" id="GO:0000976">
    <property type="term" value="F:transcription cis-regulatory region binding"/>
    <property type="evidence" value="ECO:0007669"/>
    <property type="project" value="TreeGrafter"/>
</dbReference>
<dbReference type="Pfam" id="PF13977">
    <property type="entry name" value="TetR_C_6"/>
    <property type="match status" value="1"/>
</dbReference>
<evidence type="ECO:0000313" key="7">
    <source>
        <dbReference type="EMBL" id="MBB6034640.1"/>
    </source>
</evidence>
<dbReference type="Proteomes" id="UP000548476">
    <property type="component" value="Unassembled WGS sequence"/>
</dbReference>
<organism evidence="7 8">
    <name type="scientific">Phytomonospora endophytica</name>
    <dbReference type="NCBI Taxonomy" id="714109"/>
    <lineage>
        <taxon>Bacteria</taxon>
        <taxon>Bacillati</taxon>
        <taxon>Actinomycetota</taxon>
        <taxon>Actinomycetes</taxon>
        <taxon>Micromonosporales</taxon>
        <taxon>Micromonosporaceae</taxon>
        <taxon>Phytomonospora</taxon>
    </lineage>
</organism>
<dbReference type="PANTHER" id="PTHR30055:SF228">
    <property type="entry name" value="TRANSCRIPTIONAL REGULATOR-RELATED"/>
    <property type="match status" value="1"/>
</dbReference>
<dbReference type="Pfam" id="PF00440">
    <property type="entry name" value="TetR_N"/>
    <property type="match status" value="1"/>
</dbReference>
<keyword evidence="8" id="KW-1185">Reference proteome</keyword>
<evidence type="ECO:0000256" key="3">
    <source>
        <dbReference type="ARBA" id="ARBA00023125"/>
    </source>
</evidence>
<feature type="DNA-binding region" description="H-T-H motif" evidence="5">
    <location>
        <begin position="32"/>
        <end position="51"/>
    </location>
</feature>
<evidence type="ECO:0000256" key="4">
    <source>
        <dbReference type="ARBA" id="ARBA00023163"/>
    </source>
</evidence>
<sequence>MMPKQVDHAERRRHLAGAVCRIIATRGLDAVSLRDVATEAGVSMGAVQHYFKTKEDMLVFALEDVNERGAARVAAYLADIPDATPRDTLRGVLLQIIPVDEESAEAVAVGLAFWTKSTSSPRLAEHLREGYGKLRDLIVFLLERSGTAPGVNVADEADALFALAEGLSSHVLVGLRDQETAVRILDAQLARVLT</sequence>
<keyword evidence="3 5" id="KW-0238">DNA-binding</keyword>
<dbReference type="PANTHER" id="PTHR30055">
    <property type="entry name" value="HTH-TYPE TRANSCRIPTIONAL REGULATOR RUTR"/>
    <property type="match status" value="1"/>
</dbReference>
<dbReference type="AlphaFoldDB" id="A0A841FRQ7"/>
<gene>
    <name evidence="7" type="ORF">HNR73_002494</name>
</gene>
<evidence type="ECO:0000256" key="5">
    <source>
        <dbReference type="PROSITE-ProRule" id="PRU00335"/>
    </source>
</evidence>
<keyword evidence="2" id="KW-0805">Transcription regulation</keyword>
<reference evidence="7 8" key="1">
    <citation type="submission" date="2020-08" db="EMBL/GenBank/DDBJ databases">
        <title>Genomic Encyclopedia of Type Strains, Phase IV (KMG-IV): sequencing the most valuable type-strain genomes for metagenomic binning, comparative biology and taxonomic classification.</title>
        <authorList>
            <person name="Goeker M."/>
        </authorList>
    </citation>
    <scope>NUCLEOTIDE SEQUENCE [LARGE SCALE GENOMIC DNA]</scope>
    <source>
        <strain evidence="7 8">YIM 65646</strain>
    </source>
</reference>
<dbReference type="Gene3D" id="1.10.357.10">
    <property type="entry name" value="Tetracycline Repressor, domain 2"/>
    <property type="match status" value="1"/>
</dbReference>
<dbReference type="PROSITE" id="PS50977">
    <property type="entry name" value="HTH_TETR_2"/>
    <property type="match status" value="1"/>
</dbReference>
<dbReference type="RefSeq" id="WP_184787519.1">
    <property type="nucleotide sequence ID" value="NZ_BONT01000068.1"/>
</dbReference>
<keyword evidence="1" id="KW-0678">Repressor</keyword>
<dbReference type="InterPro" id="IPR009057">
    <property type="entry name" value="Homeodomain-like_sf"/>
</dbReference>
<evidence type="ECO:0000259" key="6">
    <source>
        <dbReference type="PROSITE" id="PS50977"/>
    </source>
</evidence>
<dbReference type="PRINTS" id="PR00455">
    <property type="entry name" value="HTHTETR"/>
</dbReference>
<dbReference type="GO" id="GO:0003700">
    <property type="term" value="F:DNA-binding transcription factor activity"/>
    <property type="evidence" value="ECO:0007669"/>
    <property type="project" value="TreeGrafter"/>
</dbReference>
<dbReference type="InterPro" id="IPR001647">
    <property type="entry name" value="HTH_TetR"/>
</dbReference>
<name>A0A841FRQ7_9ACTN</name>
<keyword evidence="4" id="KW-0804">Transcription</keyword>
<dbReference type="SUPFAM" id="SSF48498">
    <property type="entry name" value="Tetracyclin repressor-like, C-terminal domain"/>
    <property type="match status" value="1"/>
</dbReference>
<accession>A0A841FRQ7</accession>
<comment type="caution">
    <text evidence="7">The sequence shown here is derived from an EMBL/GenBank/DDBJ whole genome shotgun (WGS) entry which is preliminary data.</text>
</comment>
<evidence type="ECO:0000256" key="1">
    <source>
        <dbReference type="ARBA" id="ARBA00022491"/>
    </source>
</evidence>
<proteinExistence type="predicted"/>
<evidence type="ECO:0000256" key="2">
    <source>
        <dbReference type="ARBA" id="ARBA00023015"/>
    </source>
</evidence>
<evidence type="ECO:0000313" key="8">
    <source>
        <dbReference type="Proteomes" id="UP000548476"/>
    </source>
</evidence>
<protein>
    <submittedName>
        <fullName evidence="7">AcrR family transcriptional regulator</fullName>
    </submittedName>
</protein>
<dbReference type="SUPFAM" id="SSF46689">
    <property type="entry name" value="Homeodomain-like"/>
    <property type="match status" value="1"/>
</dbReference>
<dbReference type="InterPro" id="IPR036271">
    <property type="entry name" value="Tet_transcr_reg_TetR-rel_C_sf"/>
</dbReference>
<dbReference type="EMBL" id="JACHGT010000005">
    <property type="protein sequence ID" value="MBB6034640.1"/>
    <property type="molecule type" value="Genomic_DNA"/>
</dbReference>
<dbReference type="InterPro" id="IPR050109">
    <property type="entry name" value="HTH-type_TetR-like_transc_reg"/>
</dbReference>